<evidence type="ECO:0000313" key="3">
    <source>
        <dbReference type="Proteomes" id="UP000053144"/>
    </source>
</evidence>
<name>A0A0L9UX68_PHAAN</name>
<gene>
    <name evidence="2" type="ORF">LR48_Vigan07g103000</name>
</gene>
<dbReference type="Gramene" id="KOM47326">
    <property type="protein sequence ID" value="KOM47326"/>
    <property type="gene ID" value="LR48_Vigan07g103000"/>
</dbReference>
<accession>A0A0L9UX68</accession>
<organism evidence="2 3">
    <name type="scientific">Phaseolus angularis</name>
    <name type="common">Azuki bean</name>
    <name type="synonym">Vigna angularis</name>
    <dbReference type="NCBI Taxonomy" id="3914"/>
    <lineage>
        <taxon>Eukaryota</taxon>
        <taxon>Viridiplantae</taxon>
        <taxon>Streptophyta</taxon>
        <taxon>Embryophyta</taxon>
        <taxon>Tracheophyta</taxon>
        <taxon>Spermatophyta</taxon>
        <taxon>Magnoliopsida</taxon>
        <taxon>eudicotyledons</taxon>
        <taxon>Gunneridae</taxon>
        <taxon>Pentapetalae</taxon>
        <taxon>rosids</taxon>
        <taxon>fabids</taxon>
        <taxon>Fabales</taxon>
        <taxon>Fabaceae</taxon>
        <taxon>Papilionoideae</taxon>
        <taxon>50 kb inversion clade</taxon>
        <taxon>NPAAA clade</taxon>
        <taxon>indigoferoid/millettioid clade</taxon>
        <taxon>Phaseoleae</taxon>
        <taxon>Vigna</taxon>
    </lineage>
</organism>
<evidence type="ECO:0000313" key="2">
    <source>
        <dbReference type="EMBL" id="KOM47326.1"/>
    </source>
</evidence>
<sequence length="200" mass="20879">MLVGGAQPGAAESVTTTGVAESLDIELATTTGVAESTTAAGLAERRQNHWQEAQEQPEEEFGIQPEGQEQHGSIIVLGTLLKSSPVVAQPAEHAIDLPTNLYFFYRRPKVFVVNSATPAGVADSMSKDSATPVAVADSVAPGWLHQLTLLHLHQLPVGLVVWASVRLPLCGDSAIPAVVADSVSKDFITPVVVDNSAAPG</sequence>
<dbReference type="AlphaFoldDB" id="A0A0L9UX68"/>
<reference evidence="3" key="1">
    <citation type="journal article" date="2015" name="Proc. Natl. Acad. Sci. U.S.A.">
        <title>Genome sequencing of adzuki bean (Vigna angularis) provides insight into high starch and low fat accumulation and domestication.</title>
        <authorList>
            <person name="Yang K."/>
            <person name="Tian Z."/>
            <person name="Chen C."/>
            <person name="Luo L."/>
            <person name="Zhao B."/>
            <person name="Wang Z."/>
            <person name="Yu L."/>
            <person name="Li Y."/>
            <person name="Sun Y."/>
            <person name="Li W."/>
            <person name="Chen Y."/>
            <person name="Li Y."/>
            <person name="Zhang Y."/>
            <person name="Ai D."/>
            <person name="Zhao J."/>
            <person name="Shang C."/>
            <person name="Ma Y."/>
            <person name="Wu B."/>
            <person name="Wang M."/>
            <person name="Gao L."/>
            <person name="Sun D."/>
            <person name="Zhang P."/>
            <person name="Guo F."/>
            <person name="Wang W."/>
            <person name="Li Y."/>
            <person name="Wang J."/>
            <person name="Varshney R.K."/>
            <person name="Wang J."/>
            <person name="Ling H.Q."/>
            <person name="Wan P."/>
        </authorList>
    </citation>
    <scope>NUCLEOTIDE SEQUENCE</scope>
    <source>
        <strain evidence="3">cv. Jingnong 6</strain>
    </source>
</reference>
<dbReference type="EMBL" id="CM003377">
    <property type="protein sequence ID" value="KOM47326.1"/>
    <property type="molecule type" value="Genomic_DNA"/>
</dbReference>
<evidence type="ECO:0000256" key="1">
    <source>
        <dbReference type="SAM" id="MobiDB-lite"/>
    </source>
</evidence>
<feature type="region of interest" description="Disordered" evidence="1">
    <location>
        <begin position="36"/>
        <end position="66"/>
    </location>
</feature>
<dbReference type="Proteomes" id="UP000053144">
    <property type="component" value="Chromosome 7"/>
</dbReference>
<protein>
    <submittedName>
        <fullName evidence="2">Uncharacterized protein</fullName>
    </submittedName>
</protein>
<proteinExistence type="predicted"/>